<name>A0A2S7WP09_9FLAO</name>
<comment type="caution">
    <text evidence="1">The sequence shown here is derived from an EMBL/GenBank/DDBJ whole genome shotgun (WGS) entry which is preliminary data.</text>
</comment>
<keyword evidence="2" id="KW-1185">Reference proteome</keyword>
<dbReference type="EMBL" id="MSCN01000001">
    <property type="protein sequence ID" value="PQJ79324.1"/>
    <property type="molecule type" value="Genomic_DNA"/>
</dbReference>
<evidence type="ECO:0000313" key="2">
    <source>
        <dbReference type="Proteomes" id="UP000238882"/>
    </source>
</evidence>
<dbReference type="RefSeq" id="WP_105015925.1">
    <property type="nucleotide sequence ID" value="NZ_MSCN01000001.1"/>
</dbReference>
<protein>
    <submittedName>
        <fullName evidence="1">Uncharacterized protein</fullName>
    </submittedName>
</protein>
<proteinExistence type="predicted"/>
<dbReference type="AlphaFoldDB" id="A0A2S7WP09"/>
<reference evidence="1 2" key="1">
    <citation type="submission" date="2016-12" db="EMBL/GenBank/DDBJ databases">
        <title>Trade-off between light-utilization and light-protection in marine flavobacteria.</title>
        <authorList>
            <person name="Kumagai Y."/>
            <person name="Yoshizawa S."/>
            <person name="Kogure K."/>
            <person name="Iwasaki W."/>
        </authorList>
    </citation>
    <scope>NUCLEOTIDE SEQUENCE [LARGE SCALE GENOMIC DNA]</scope>
    <source>
        <strain evidence="1 2">NBRC 108759</strain>
    </source>
</reference>
<gene>
    <name evidence="1" type="ORF">BTO18_09130</name>
</gene>
<sequence length="167" mass="17839">MKKIKFFQFATILFLALTFSNCEEDGAIQFIVVDEFETNASVQGLMGLSSITVNQKMNISDLLDNASTFVEADVESVVVTLQDYSGNSISGTFNLTVGSANLLTNESLSLTVGVPSSEITIPSTNSDILSSINSGEVQVNFTGATAAAIADNDFTLNMKFKIKAKVE</sequence>
<dbReference type="OrthoDB" id="1202275at2"/>
<dbReference type="Proteomes" id="UP000238882">
    <property type="component" value="Unassembled WGS sequence"/>
</dbReference>
<evidence type="ECO:0000313" key="1">
    <source>
        <dbReference type="EMBL" id="PQJ79324.1"/>
    </source>
</evidence>
<organism evidence="1 2">
    <name type="scientific">Polaribacter porphyrae</name>
    <dbReference type="NCBI Taxonomy" id="1137780"/>
    <lineage>
        <taxon>Bacteria</taxon>
        <taxon>Pseudomonadati</taxon>
        <taxon>Bacteroidota</taxon>
        <taxon>Flavobacteriia</taxon>
        <taxon>Flavobacteriales</taxon>
        <taxon>Flavobacteriaceae</taxon>
    </lineage>
</organism>
<accession>A0A2S7WP09</accession>